<reference evidence="2" key="1">
    <citation type="submission" date="2013-01" db="EMBL/GenBank/DDBJ databases">
        <title>Draft Genome Sequence of a Mulberry Tree, Morus notabilis C.K. Schneid.</title>
        <authorList>
            <person name="He N."/>
            <person name="Zhao S."/>
        </authorList>
    </citation>
    <scope>NUCLEOTIDE SEQUENCE</scope>
</reference>
<dbReference type="EMBL" id="KE345024">
    <property type="protein sequence ID" value="EXB90375.1"/>
    <property type="molecule type" value="Genomic_DNA"/>
</dbReference>
<sequence length="205" mass="23046">MVSQFGIRVGQKVVIDELKKTGGHFFAFLKLLFHDLVVTDLGVVLDDDPHNGSTTCGRRQLDLERGLLNITSNTITFNIGAPIKFSASISPTCFTYLIWLPSPKVIFSVVPGPQFLSKTSTDLMAWGAIFGTRPSATVALKSRRRDMRWSQSKSENNHCARLYGKKDILFLKGFLDSGFLISRGVIYRLESRTWLHVSLLVEFYL</sequence>
<keyword evidence="2" id="KW-1185">Reference proteome</keyword>
<protein>
    <submittedName>
        <fullName evidence="1">Uncharacterized protein</fullName>
    </submittedName>
</protein>
<name>W9S5T3_9ROSA</name>
<dbReference type="AlphaFoldDB" id="W9S5T3"/>
<evidence type="ECO:0000313" key="2">
    <source>
        <dbReference type="Proteomes" id="UP000030645"/>
    </source>
</evidence>
<organism evidence="1 2">
    <name type="scientific">Morus notabilis</name>
    <dbReference type="NCBI Taxonomy" id="981085"/>
    <lineage>
        <taxon>Eukaryota</taxon>
        <taxon>Viridiplantae</taxon>
        <taxon>Streptophyta</taxon>
        <taxon>Embryophyta</taxon>
        <taxon>Tracheophyta</taxon>
        <taxon>Spermatophyta</taxon>
        <taxon>Magnoliopsida</taxon>
        <taxon>eudicotyledons</taxon>
        <taxon>Gunneridae</taxon>
        <taxon>Pentapetalae</taxon>
        <taxon>rosids</taxon>
        <taxon>fabids</taxon>
        <taxon>Rosales</taxon>
        <taxon>Moraceae</taxon>
        <taxon>Moreae</taxon>
        <taxon>Morus</taxon>
    </lineage>
</organism>
<dbReference type="Proteomes" id="UP000030645">
    <property type="component" value="Unassembled WGS sequence"/>
</dbReference>
<evidence type="ECO:0000313" key="1">
    <source>
        <dbReference type="EMBL" id="EXB90375.1"/>
    </source>
</evidence>
<gene>
    <name evidence="1" type="ORF">L484_004878</name>
</gene>
<proteinExistence type="predicted"/>
<accession>W9S5T3</accession>